<accession>F0UTB1</accession>
<gene>
    <name evidence="1" type="ORF">HCEG_08353</name>
</gene>
<evidence type="ECO:0008006" key="3">
    <source>
        <dbReference type="Google" id="ProtNLM"/>
    </source>
</evidence>
<proteinExistence type="predicted"/>
<dbReference type="VEuPathDB" id="FungiDB:I7I53_02382"/>
<evidence type="ECO:0000313" key="1">
    <source>
        <dbReference type="EMBL" id="EGC49138.1"/>
    </source>
</evidence>
<evidence type="ECO:0000313" key="2">
    <source>
        <dbReference type="Proteomes" id="UP000008142"/>
    </source>
</evidence>
<dbReference type="OMA" id="GVFDKEY"/>
<dbReference type="AlphaFoldDB" id="F0UTB1"/>
<protein>
    <recommendedName>
        <fullName evidence="3">N-acetyltransferase domain-containing protein</fullName>
    </recommendedName>
</protein>
<dbReference type="EMBL" id="DS990642">
    <property type="protein sequence ID" value="EGC49138.1"/>
    <property type="molecule type" value="Genomic_DNA"/>
</dbReference>
<dbReference type="Proteomes" id="UP000008142">
    <property type="component" value="Unassembled WGS sequence"/>
</dbReference>
<organism evidence="2">
    <name type="scientific">Ajellomyces capsulatus (strain H88)</name>
    <name type="common">Darling's disease fungus</name>
    <name type="synonym">Histoplasma capsulatum</name>
    <dbReference type="NCBI Taxonomy" id="544711"/>
    <lineage>
        <taxon>Eukaryota</taxon>
        <taxon>Fungi</taxon>
        <taxon>Dikarya</taxon>
        <taxon>Ascomycota</taxon>
        <taxon>Pezizomycotina</taxon>
        <taxon>Eurotiomycetes</taxon>
        <taxon>Eurotiomycetidae</taxon>
        <taxon>Onygenales</taxon>
        <taxon>Ajellomycetaceae</taxon>
        <taxon>Histoplasma</taxon>
    </lineage>
</organism>
<sequence>MSNPTNNHSSRFEIRQLRPEHIEWAKAVHSHSNSFFSPIWPKLYPNLPPWRIHDFFSAFDHLVRHQIESGLSYGIFDTEYKFKDPGSAKTGGKLYWEQPTTDIEKEATTQQSLLDQMDFPLVSIALSFDPFNPFEMEKMMSLFALAPEFAFINAQINERDTRDPAMLEDPSAPGQILRRNSTATRADYMGLGLMKMLSHHLMNEAAGKGFREIKIETFSDAVFHVWTNPPSPYKGEVVCELNLKEFAGEVEVFGQTLPFEAPWRNGNLTVSALDQDPAI</sequence>
<reference evidence="2" key="1">
    <citation type="submission" date="2008-07" db="EMBL/GenBank/DDBJ databases">
        <title>Annotation of Ajellomyces capsulatus strain H88.</title>
        <authorList>
            <person name="Champion M."/>
            <person name="Cuomo C."/>
            <person name="Ma L.-J."/>
            <person name="Henn M.R."/>
            <person name="Sil A."/>
            <person name="Goldman B."/>
            <person name="Young S.K."/>
            <person name="Kodira C.D."/>
            <person name="Zeng Q."/>
            <person name="Koehrsen M."/>
            <person name="Alvarado L."/>
            <person name="Berlin A."/>
            <person name="Borenstein D."/>
            <person name="Chen Z."/>
            <person name="Engels R."/>
            <person name="Freedman E."/>
            <person name="Gellesch M."/>
            <person name="Goldberg J."/>
            <person name="Griggs A."/>
            <person name="Gujja S."/>
            <person name="Heiman D."/>
            <person name="Hepburn T."/>
            <person name="Howarth C."/>
            <person name="Jen D."/>
            <person name="Larson L."/>
            <person name="Lewis B."/>
            <person name="Mehta T."/>
            <person name="Park D."/>
            <person name="Pearson M."/>
            <person name="Roberts A."/>
            <person name="Saif S."/>
            <person name="Shea T."/>
            <person name="Shenoy N."/>
            <person name="Sisk P."/>
            <person name="Stolte C."/>
            <person name="Sykes S."/>
            <person name="Walk T."/>
            <person name="White J."/>
            <person name="Yandava C."/>
            <person name="Klein B."/>
            <person name="McEwen J.G."/>
            <person name="Puccia R."/>
            <person name="Goldman G.H."/>
            <person name="Felipe M.S."/>
            <person name="Nino-Vega G."/>
            <person name="San-Blas G."/>
            <person name="Taylor J."/>
            <person name="Mendoza L."/>
            <person name="Galagan J."/>
            <person name="Nusbaum C."/>
            <person name="Birren B."/>
        </authorList>
    </citation>
    <scope>NUCLEOTIDE SEQUENCE [LARGE SCALE GENOMIC DNA]</scope>
    <source>
        <strain evidence="2">H88</strain>
    </source>
</reference>
<dbReference type="HOGENOM" id="CLU_067124_0_0_1"/>
<dbReference type="OrthoDB" id="5169850at2759"/>
<name>F0UTB1_AJEC8</name>